<comment type="caution">
    <text evidence="2">The sequence shown here is derived from an EMBL/GenBank/DDBJ whole genome shotgun (WGS) entry which is preliminary data.</text>
</comment>
<evidence type="ECO:0008006" key="4">
    <source>
        <dbReference type="Google" id="ProtNLM"/>
    </source>
</evidence>
<reference evidence="2 3" key="1">
    <citation type="submission" date="2019-01" db="EMBL/GenBank/DDBJ databases">
        <title>Leuconostoc litchii sp. nov., a novel lactic acid bacterium isolated from lychee.</title>
        <authorList>
            <person name="Wang L.-T."/>
        </authorList>
    </citation>
    <scope>NUCLEOTIDE SEQUENCE [LARGE SCALE GENOMIC DNA]</scope>
    <source>
        <strain evidence="2 3">MB7</strain>
    </source>
</reference>
<keyword evidence="1" id="KW-0812">Transmembrane</keyword>
<dbReference type="RefSeq" id="WP_148603813.1">
    <property type="nucleotide sequence ID" value="NZ_SDGY01000001.1"/>
</dbReference>
<keyword evidence="1" id="KW-1133">Transmembrane helix</keyword>
<organism evidence="2 3">
    <name type="scientific">Leuconostoc litchii</name>
    <dbReference type="NCBI Taxonomy" id="1981069"/>
    <lineage>
        <taxon>Bacteria</taxon>
        <taxon>Bacillati</taxon>
        <taxon>Bacillota</taxon>
        <taxon>Bacilli</taxon>
        <taxon>Lactobacillales</taxon>
        <taxon>Lactobacillaceae</taxon>
        <taxon>Leuconostoc</taxon>
    </lineage>
</organism>
<evidence type="ECO:0000256" key="1">
    <source>
        <dbReference type="SAM" id="Phobius"/>
    </source>
</evidence>
<evidence type="ECO:0000313" key="3">
    <source>
        <dbReference type="Proteomes" id="UP000442244"/>
    </source>
</evidence>
<proteinExistence type="predicted"/>
<dbReference type="EMBL" id="SDGY01000001">
    <property type="protein sequence ID" value="TYC46667.1"/>
    <property type="molecule type" value="Genomic_DNA"/>
</dbReference>
<protein>
    <recommendedName>
        <fullName evidence="4">LPXTG cell wall anchor domain-containing protein</fullName>
    </recommendedName>
</protein>
<name>A0A6P2CQQ3_9LACO</name>
<dbReference type="AlphaFoldDB" id="A0A6P2CQQ3"/>
<sequence>MNSDSYVTISFSNDMGIPVDKHNEDEYYVLGPKNNTSKSNIFIGVNGHQEKKSILPDTGSASGFDGLLFIIFNIIILMVFLYTLRQSDFETD</sequence>
<dbReference type="Proteomes" id="UP000442244">
    <property type="component" value="Unassembled WGS sequence"/>
</dbReference>
<keyword evidence="1" id="KW-0472">Membrane</keyword>
<accession>A0A6P2CQQ3</accession>
<gene>
    <name evidence="2" type="ORF">ESZ47_00585</name>
</gene>
<keyword evidence="3" id="KW-1185">Reference proteome</keyword>
<evidence type="ECO:0000313" key="2">
    <source>
        <dbReference type="EMBL" id="TYC46667.1"/>
    </source>
</evidence>
<feature type="transmembrane region" description="Helical" evidence="1">
    <location>
        <begin position="66"/>
        <end position="84"/>
    </location>
</feature>